<name>C5FYT4_ARTOC</name>
<dbReference type="PANTHER" id="PTHR22705:SF0">
    <property type="entry name" value="ZZ-TYPE ZINC FINGER-CONTAINING PROTEIN 3"/>
    <property type="match status" value="1"/>
</dbReference>
<dbReference type="OMA" id="INWAKYQ"/>
<feature type="compositionally biased region" description="Polar residues" evidence="1">
    <location>
        <begin position="56"/>
        <end position="66"/>
    </location>
</feature>
<feature type="compositionally biased region" description="Basic and acidic residues" evidence="1">
    <location>
        <begin position="207"/>
        <end position="229"/>
    </location>
</feature>
<dbReference type="eggNOG" id="ENOG502SBM6">
    <property type="taxonomic scope" value="Eukaryota"/>
</dbReference>
<evidence type="ECO:0000256" key="1">
    <source>
        <dbReference type="SAM" id="MobiDB-lite"/>
    </source>
</evidence>
<feature type="compositionally biased region" description="Polar residues" evidence="1">
    <location>
        <begin position="193"/>
        <end position="203"/>
    </location>
</feature>
<evidence type="ECO:0000313" key="3">
    <source>
        <dbReference type="Proteomes" id="UP000002035"/>
    </source>
</evidence>
<dbReference type="AlphaFoldDB" id="C5FYT4"/>
<proteinExistence type="predicted"/>
<accession>C5FYT4</accession>
<dbReference type="RefSeq" id="XP_002843718.1">
    <property type="nucleotide sequence ID" value="XM_002843672.1"/>
</dbReference>
<sequence>MTSSDGKSAPAQEPPGTPPPPPYSPVTPGISQSSRATPATESIVPSPLPPAAYPTVSENTLESTIPSVVDRTRSTKTKNGTMPTPTPPQFIKEPAPVPISESENPDAIALRSAITILQIQKQQALRDIQALAKMKQAATEDPHAFANEFLAGSLQSEQGDLFRPSPLQEDEPEYGAESGPEAMDVDQEKRTQQDNNSGGNQTGRLGEPLDRMHEEQRLRPTLGEPRHDITPTSISALRSPEHTLAAPYRPFVDKIEPRAKARNAGK</sequence>
<protein>
    <submittedName>
        <fullName evidence="2">Uncharacterized protein</fullName>
    </submittedName>
</protein>
<gene>
    <name evidence="2" type="ORF">MCYG_07501</name>
</gene>
<evidence type="ECO:0000313" key="2">
    <source>
        <dbReference type="EMBL" id="EEQ34682.1"/>
    </source>
</evidence>
<feature type="compositionally biased region" description="Polar residues" evidence="1">
    <location>
        <begin position="29"/>
        <end position="40"/>
    </location>
</feature>
<feature type="compositionally biased region" description="Pro residues" evidence="1">
    <location>
        <begin position="12"/>
        <end position="25"/>
    </location>
</feature>
<dbReference type="GeneID" id="9225224"/>
<organism evidence="2 3">
    <name type="scientific">Arthroderma otae (strain ATCC MYA-4605 / CBS 113480)</name>
    <name type="common">Microsporum canis</name>
    <dbReference type="NCBI Taxonomy" id="554155"/>
    <lineage>
        <taxon>Eukaryota</taxon>
        <taxon>Fungi</taxon>
        <taxon>Dikarya</taxon>
        <taxon>Ascomycota</taxon>
        <taxon>Pezizomycotina</taxon>
        <taxon>Eurotiomycetes</taxon>
        <taxon>Eurotiomycetidae</taxon>
        <taxon>Onygenales</taxon>
        <taxon>Arthrodermataceae</taxon>
        <taxon>Microsporum</taxon>
    </lineage>
</organism>
<feature type="region of interest" description="Disordered" evidence="1">
    <location>
        <begin position="156"/>
        <end position="242"/>
    </location>
</feature>
<dbReference type="PANTHER" id="PTHR22705">
    <property type="entry name" value="ZINC FINGER, ZZ DOMAIN CONTAINING 3"/>
    <property type="match status" value="1"/>
</dbReference>
<dbReference type="VEuPathDB" id="FungiDB:MCYG_07501"/>
<dbReference type="HOGENOM" id="CLU_040837_0_0_1"/>
<dbReference type="InterPro" id="IPR037830">
    <property type="entry name" value="ZZZ3"/>
</dbReference>
<dbReference type="OrthoDB" id="20473at2759"/>
<dbReference type="EMBL" id="DS995707">
    <property type="protein sequence ID" value="EEQ34682.1"/>
    <property type="molecule type" value="Genomic_DNA"/>
</dbReference>
<reference evidence="3" key="1">
    <citation type="journal article" date="2012" name="MBio">
        <title>Comparative genome analysis of Trichophyton rubrum and related dermatophytes reveals candidate genes involved in infection.</title>
        <authorList>
            <person name="Martinez D.A."/>
            <person name="Oliver B.G."/>
            <person name="Graeser Y."/>
            <person name="Goldberg J.M."/>
            <person name="Li W."/>
            <person name="Martinez-Rossi N.M."/>
            <person name="Monod M."/>
            <person name="Shelest E."/>
            <person name="Barton R.C."/>
            <person name="Birch E."/>
            <person name="Brakhage A.A."/>
            <person name="Chen Z."/>
            <person name="Gurr S.J."/>
            <person name="Heiman D."/>
            <person name="Heitman J."/>
            <person name="Kosti I."/>
            <person name="Rossi A."/>
            <person name="Saif S."/>
            <person name="Samalova M."/>
            <person name="Saunders C.W."/>
            <person name="Shea T."/>
            <person name="Summerbell R.C."/>
            <person name="Xu J."/>
            <person name="Young S."/>
            <person name="Zeng Q."/>
            <person name="Birren B.W."/>
            <person name="Cuomo C.A."/>
            <person name="White T.C."/>
        </authorList>
    </citation>
    <scope>NUCLEOTIDE SEQUENCE [LARGE SCALE GENOMIC DNA]</scope>
    <source>
        <strain evidence="3">ATCC MYA-4605 / CBS 113480</strain>
    </source>
</reference>
<keyword evidence="3" id="KW-1185">Reference proteome</keyword>
<dbReference type="Proteomes" id="UP000002035">
    <property type="component" value="Unassembled WGS sequence"/>
</dbReference>
<feature type="region of interest" description="Disordered" evidence="1">
    <location>
        <begin position="1"/>
        <end position="103"/>
    </location>
</feature>